<sequence>MLKRIKLLFGKYKADKIHIMPYRSYGTSFRLYVKGRVLDNFPIEYLDKQSLWQTIKNAVKQFDTYEIPDIKVQLNVNGMVFTTVTDAKGYFLFDVTVAEDMKTISDAEGWVYFNLNALNEQQAAVTEVFQGEFLIPETEADFGVITDIDDTLLNTGVTSFLKWKVLINSLFINTYKRIPLEGAPGLYRKLHLGIDNKEKNPIFYLSNSPWNMYQYLKVFLDHNNFPKGAILLRSFNSIFQKVSGSEKPHKQKEIINILNTYPDLNFILIGDSGEHDASIYTDIAVQFPNRILCIYLRSVNHRGRMQRVKSIVDNFRTTPVLLVETSLAAEEHAKANGFI</sequence>
<dbReference type="PANTHER" id="PTHR28208:SF3">
    <property type="entry name" value="PHOSPHATIDATE PHOSPHATASE APP1"/>
    <property type="match status" value="1"/>
</dbReference>
<keyword evidence="3" id="KW-1185">Reference proteome</keyword>
<accession>A0A0A2LZT5</accession>
<dbReference type="Pfam" id="PF09949">
    <property type="entry name" value="APP1_cat"/>
    <property type="match status" value="1"/>
</dbReference>
<dbReference type="GO" id="GO:0008195">
    <property type="term" value="F:phosphatidate phosphatase activity"/>
    <property type="evidence" value="ECO:0007669"/>
    <property type="project" value="InterPro"/>
</dbReference>
<proteinExistence type="predicted"/>
<reference evidence="2 3" key="1">
    <citation type="submission" date="2013-09" db="EMBL/GenBank/DDBJ databases">
        <authorList>
            <person name="Zeng Z."/>
            <person name="Chen C."/>
        </authorList>
    </citation>
    <scope>NUCLEOTIDE SEQUENCE [LARGE SCALE GENOMIC DNA]</scope>
    <source>
        <strain evidence="2 3">WB 3.3-2</strain>
    </source>
</reference>
<evidence type="ECO:0000259" key="1">
    <source>
        <dbReference type="Pfam" id="PF09949"/>
    </source>
</evidence>
<dbReference type="OrthoDB" id="9789875at2"/>
<dbReference type="InterPro" id="IPR019236">
    <property type="entry name" value="APP1_cat"/>
</dbReference>
<name>A0A0A2LZT5_9FLAO</name>
<evidence type="ECO:0000313" key="2">
    <source>
        <dbReference type="EMBL" id="KGO84698.1"/>
    </source>
</evidence>
<gene>
    <name evidence="2" type="ORF">Q765_20320</name>
</gene>
<dbReference type="Proteomes" id="UP000030152">
    <property type="component" value="Unassembled WGS sequence"/>
</dbReference>
<dbReference type="eggNOG" id="COG4850">
    <property type="taxonomic scope" value="Bacteria"/>
</dbReference>
<dbReference type="EMBL" id="JRLX01000041">
    <property type="protein sequence ID" value="KGO84698.1"/>
    <property type="molecule type" value="Genomic_DNA"/>
</dbReference>
<dbReference type="PANTHER" id="PTHR28208">
    <property type="entry name" value="PHOSPHATIDATE PHOSPHATASE APP1"/>
    <property type="match status" value="1"/>
</dbReference>
<evidence type="ECO:0000313" key="3">
    <source>
        <dbReference type="Proteomes" id="UP000030152"/>
    </source>
</evidence>
<protein>
    <recommendedName>
        <fullName evidence="1">Phosphatidate phosphatase APP1 catalytic domain-containing protein</fullName>
    </recommendedName>
</protein>
<feature type="domain" description="Phosphatidate phosphatase APP1 catalytic" evidence="1">
    <location>
        <begin position="142"/>
        <end position="297"/>
    </location>
</feature>
<dbReference type="STRING" id="1121895.GCA_000378485_03416"/>
<dbReference type="InterPro" id="IPR052935">
    <property type="entry name" value="Mg2+_PAP"/>
</dbReference>
<comment type="caution">
    <text evidence="2">The sequence shown here is derived from an EMBL/GenBank/DDBJ whole genome shotgun (WGS) entry which is preliminary data.</text>
</comment>
<dbReference type="AlphaFoldDB" id="A0A0A2LZT5"/>
<organism evidence="2 3">
    <name type="scientific">Flavobacterium rivuli WB 3.3-2 = DSM 21788</name>
    <dbReference type="NCBI Taxonomy" id="1121895"/>
    <lineage>
        <taxon>Bacteria</taxon>
        <taxon>Pseudomonadati</taxon>
        <taxon>Bacteroidota</taxon>
        <taxon>Flavobacteriia</taxon>
        <taxon>Flavobacteriales</taxon>
        <taxon>Flavobacteriaceae</taxon>
        <taxon>Flavobacterium</taxon>
    </lineage>
</organism>
<dbReference type="RefSeq" id="WP_020214595.1">
    <property type="nucleotide sequence ID" value="NZ_JRLX01000041.1"/>
</dbReference>